<sequence length="67" mass="8168">MALILHIRIHLILLDRYQMQLGFLNDSSRIFWYSYDNIFTNGIEMWIGARFYKGWGYKQCVGNHYFK</sequence>
<reference evidence="1 2" key="1">
    <citation type="submission" date="2011-08" db="EMBL/GenBank/DDBJ databases">
        <title>The Genome Sequence of Selenomonas noxia F0398.</title>
        <authorList>
            <consortium name="The Broad Institute Genome Sequencing Platform"/>
            <person name="Earl A."/>
            <person name="Ward D."/>
            <person name="Feldgarden M."/>
            <person name="Gevers D."/>
            <person name="Izard J."/>
            <person name="Ganesan A."/>
            <person name="Blanton J.M."/>
            <person name="Baranova O.V."/>
            <person name="Tanner A.C."/>
            <person name="Dewhirst F.E."/>
            <person name="Young S.K."/>
            <person name="Zeng Q."/>
            <person name="Gargeya S."/>
            <person name="Fitzgerald M."/>
            <person name="Haas B."/>
            <person name="Abouelleil A."/>
            <person name="Alvarado L."/>
            <person name="Arachchi H.M."/>
            <person name="Berlin A."/>
            <person name="Brown A."/>
            <person name="Chapman S.B."/>
            <person name="Chen Z."/>
            <person name="Dunbar C."/>
            <person name="Freedman E."/>
            <person name="Gearin G."/>
            <person name="Gellesch M."/>
            <person name="Goldberg J."/>
            <person name="Griggs A."/>
            <person name="Gujja S."/>
            <person name="Heiman D."/>
            <person name="Howarth C."/>
            <person name="Larson L."/>
            <person name="Lui A."/>
            <person name="MacDonald P.J.P."/>
            <person name="Montmayeur A."/>
            <person name="Murphy C."/>
            <person name="Neiman D."/>
            <person name="Pearson M."/>
            <person name="Priest M."/>
            <person name="Roberts A."/>
            <person name="Saif S."/>
            <person name="Shea T."/>
            <person name="Shenoy N."/>
            <person name="Sisk P."/>
            <person name="Stolte C."/>
            <person name="Sykes S."/>
            <person name="Wortman J."/>
            <person name="Nusbaum C."/>
            <person name="Birren B."/>
        </authorList>
    </citation>
    <scope>NUCLEOTIDE SEQUENCE [LARGE SCALE GENOMIC DNA]</scope>
    <source>
        <strain evidence="1 2">F0398</strain>
    </source>
</reference>
<dbReference type="Proteomes" id="UP000003175">
    <property type="component" value="Unassembled WGS sequence"/>
</dbReference>
<evidence type="ECO:0000313" key="1">
    <source>
        <dbReference type="EMBL" id="EHG25065.1"/>
    </source>
</evidence>
<organism evidence="1 2">
    <name type="scientific">Selenomonas noxia F0398</name>
    <dbReference type="NCBI Taxonomy" id="702437"/>
    <lineage>
        <taxon>Bacteria</taxon>
        <taxon>Bacillati</taxon>
        <taxon>Bacillota</taxon>
        <taxon>Negativicutes</taxon>
        <taxon>Selenomonadales</taxon>
        <taxon>Selenomonadaceae</taxon>
        <taxon>Selenomonas</taxon>
    </lineage>
</organism>
<proteinExistence type="predicted"/>
<accession>A0ABN0DQF9</accession>
<name>A0ABN0DQF9_9FIRM</name>
<dbReference type="EMBL" id="ADGH01000008">
    <property type="protein sequence ID" value="EHG25065.1"/>
    <property type="molecule type" value="Genomic_DNA"/>
</dbReference>
<protein>
    <submittedName>
        <fullName evidence="1">Uncharacterized protein</fullName>
    </submittedName>
</protein>
<keyword evidence="2" id="KW-1185">Reference proteome</keyword>
<evidence type="ECO:0000313" key="2">
    <source>
        <dbReference type="Proteomes" id="UP000003175"/>
    </source>
</evidence>
<gene>
    <name evidence="1" type="ORF">HMPREF9432_01095</name>
</gene>
<comment type="caution">
    <text evidence="1">The sequence shown here is derived from an EMBL/GenBank/DDBJ whole genome shotgun (WGS) entry which is preliminary data.</text>
</comment>